<evidence type="ECO:0000256" key="4">
    <source>
        <dbReference type="RuleBase" id="RU003718"/>
    </source>
</evidence>
<feature type="non-terminal residue" evidence="6">
    <location>
        <position position="1"/>
    </location>
</feature>
<dbReference type="Proteomes" id="UP001202328">
    <property type="component" value="Unassembled WGS sequence"/>
</dbReference>
<accession>A0AAD4X955</accession>
<dbReference type="InterPro" id="IPR002213">
    <property type="entry name" value="UDP_glucos_trans"/>
</dbReference>
<protein>
    <recommendedName>
        <fullName evidence="5">Glycosyltransferase</fullName>
        <ecNumber evidence="5">2.4.1.-</ecNumber>
    </recommendedName>
</protein>
<keyword evidence="7" id="KW-1185">Reference proteome</keyword>
<dbReference type="FunFam" id="3.40.50.2000:FF:000019">
    <property type="entry name" value="Glycosyltransferase"/>
    <property type="match status" value="1"/>
</dbReference>
<comment type="caution">
    <text evidence="6">The sequence shown here is derived from an EMBL/GenBank/DDBJ whole genome shotgun (WGS) entry which is preliminary data.</text>
</comment>
<keyword evidence="3 4" id="KW-0808">Transferase</keyword>
<dbReference type="CDD" id="cd03784">
    <property type="entry name" value="GT1_Gtf-like"/>
    <property type="match status" value="1"/>
</dbReference>
<sequence>PEGKLGASRSLMESKKYNLHVLLVSYPSQGHINPLLRLAKCLASRGLTITFSTIKSAGQMMGNTTSTNIGLGELRFEFFSDGWDSNEPLGSLDEWMHQLETAGRESFTELVHRQSLTGRPVSCIINNPFVPWASDVAAELGIPFAVLWVQSCAVYSICYHFHHQLAQFPNPDQKDTTLDLPSLPTLEFGDIPDFLTLNPYDSLRRVILSQFKKIDKSFCVLVDSFEELEREIVKSMSHLSAPIRPIGPLFKSTNDVSVRADLWKAAEDCLQWLDSQSPNSVVYICFGSLVTLSEEQTEELSSGLLKAGLPFLWVAKNPAKSMGSKPELSDGFKEEAEGKGMVVEWCPQEQVLAHPAVSCFMTHCGWNSSMESLSSGVPVIAFPQWGDQHTNAKFLVDVYQVGLRMKKSTSERHGVALVDREEVERCIFEVTKGVGAKEMKKNAMKWKRAAEEAGVDGGSSYRNIQLLIADIQRMASNE</sequence>
<dbReference type="PANTHER" id="PTHR11926">
    <property type="entry name" value="GLUCOSYL/GLUCURONOSYL TRANSFERASES"/>
    <property type="match status" value="1"/>
</dbReference>
<comment type="similarity">
    <text evidence="1 4">Belongs to the UDP-glycosyltransferase family.</text>
</comment>
<proteinExistence type="inferred from homology"/>
<evidence type="ECO:0000256" key="1">
    <source>
        <dbReference type="ARBA" id="ARBA00009995"/>
    </source>
</evidence>
<reference evidence="6" key="1">
    <citation type="submission" date="2022-04" db="EMBL/GenBank/DDBJ databases">
        <title>A functionally conserved STORR gene fusion in Papaver species that diverged 16.8 million years ago.</title>
        <authorList>
            <person name="Catania T."/>
        </authorList>
    </citation>
    <scope>NUCLEOTIDE SEQUENCE</scope>
    <source>
        <strain evidence="6">S-188037</strain>
    </source>
</reference>
<dbReference type="InterPro" id="IPR035595">
    <property type="entry name" value="UDP_glycos_trans_CS"/>
</dbReference>
<gene>
    <name evidence="6" type="ORF">MKW98_011733</name>
</gene>
<dbReference type="EC" id="2.4.1.-" evidence="5"/>
<evidence type="ECO:0000256" key="5">
    <source>
        <dbReference type="RuleBase" id="RU362057"/>
    </source>
</evidence>
<dbReference type="GO" id="GO:0080043">
    <property type="term" value="F:quercetin 3-O-glucosyltransferase activity"/>
    <property type="evidence" value="ECO:0007669"/>
    <property type="project" value="TreeGrafter"/>
</dbReference>
<dbReference type="EMBL" id="JAJJMB010012966">
    <property type="protein sequence ID" value="KAI3872241.1"/>
    <property type="molecule type" value="Genomic_DNA"/>
</dbReference>
<evidence type="ECO:0000256" key="3">
    <source>
        <dbReference type="ARBA" id="ARBA00022679"/>
    </source>
</evidence>
<name>A0AAD4X955_9MAGN</name>
<keyword evidence="2 4" id="KW-0328">Glycosyltransferase</keyword>
<dbReference type="SUPFAM" id="SSF53756">
    <property type="entry name" value="UDP-Glycosyltransferase/glycogen phosphorylase"/>
    <property type="match status" value="1"/>
</dbReference>
<dbReference type="Pfam" id="PF00201">
    <property type="entry name" value="UDPGT"/>
    <property type="match status" value="1"/>
</dbReference>
<dbReference type="GO" id="GO:0080044">
    <property type="term" value="F:quercetin 7-O-glucosyltransferase activity"/>
    <property type="evidence" value="ECO:0007669"/>
    <property type="project" value="TreeGrafter"/>
</dbReference>
<dbReference type="PROSITE" id="PS00375">
    <property type="entry name" value="UDPGT"/>
    <property type="match status" value="1"/>
</dbReference>
<dbReference type="AlphaFoldDB" id="A0AAD4X955"/>
<dbReference type="PANTHER" id="PTHR11926:SF986">
    <property type="entry name" value="UDP-GLYCOSYLTRANSFERASE 84A1"/>
    <property type="match status" value="1"/>
</dbReference>
<evidence type="ECO:0000313" key="6">
    <source>
        <dbReference type="EMBL" id="KAI3872241.1"/>
    </source>
</evidence>
<evidence type="ECO:0000313" key="7">
    <source>
        <dbReference type="Proteomes" id="UP001202328"/>
    </source>
</evidence>
<organism evidence="6 7">
    <name type="scientific">Papaver atlanticum</name>
    <dbReference type="NCBI Taxonomy" id="357466"/>
    <lineage>
        <taxon>Eukaryota</taxon>
        <taxon>Viridiplantae</taxon>
        <taxon>Streptophyta</taxon>
        <taxon>Embryophyta</taxon>
        <taxon>Tracheophyta</taxon>
        <taxon>Spermatophyta</taxon>
        <taxon>Magnoliopsida</taxon>
        <taxon>Ranunculales</taxon>
        <taxon>Papaveraceae</taxon>
        <taxon>Papaveroideae</taxon>
        <taxon>Papaver</taxon>
    </lineage>
</organism>
<evidence type="ECO:0000256" key="2">
    <source>
        <dbReference type="ARBA" id="ARBA00022676"/>
    </source>
</evidence>
<dbReference type="Gene3D" id="3.40.50.2000">
    <property type="entry name" value="Glycogen Phosphorylase B"/>
    <property type="match status" value="2"/>
</dbReference>